<evidence type="ECO:0000313" key="10">
    <source>
        <dbReference type="Proteomes" id="UP000051660"/>
    </source>
</evidence>
<accession>A0A0R3MBI9</accession>
<keyword evidence="5" id="KW-0010">Activator</keyword>
<evidence type="ECO:0000256" key="4">
    <source>
        <dbReference type="ARBA" id="ARBA00023125"/>
    </source>
</evidence>
<proteinExistence type="inferred from homology"/>
<dbReference type="FunFam" id="1.10.10.10:FF:000001">
    <property type="entry name" value="LysR family transcriptional regulator"/>
    <property type="match status" value="1"/>
</dbReference>
<dbReference type="InterPro" id="IPR036388">
    <property type="entry name" value="WH-like_DNA-bd_sf"/>
</dbReference>
<dbReference type="RefSeq" id="WP_057862122.1">
    <property type="nucleotide sequence ID" value="NZ_LLYB01000123.1"/>
</dbReference>
<dbReference type="GO" id="GO:0003700">
    <property type="term" value="F:DNA-binding transcription factor activity"/>
    <property type="evidence" value="ECO:0007669"/>
    <property type="project" value="InterPro"/>
</dbReference>
<feature type="domain" description="HTH lysR-type" evidence="8">
    <location>
        <begin position="4"/>
        <end position="61"/>
    </location>
</feature>
<dbReference type="Gene3D" id="1.10.10.10">
    <property type="entry name" value="Winged helix-like DNA-binding domain superfamily/Winged helix DNA-binding domain"/>
    <property type="match status" value="1"/>
</dbReference>
<dbReference type="InterPro" id="IPR036390">
    <property type="entry name" value="WH_DNA-bd_sf"/>
</dbReference>
<keyword evidence="3" id="KW-0805">Transcription regulation</keyword>
<feature type="region of interest" description="Disordered" evidence="7">
    <location>
        <begin position="301"/>
        <end position="324"/>
    </location>
</feature>
<dbReference type="Pfam" id="PF00126">
    <property type="entry name" value="HTH_1"/>
    <property type="match status" value="1"/>
</dbReference>
<dbReference type="Gene3D" id="3.40.190.10">
    <property type="entry name" value="Periplasmic binding protein-like II"/>
    <property type="match status" value="2"/>
</dbReference>
<gene>
    <name evidence="9" type="ORF">CQ14_12070</name>
</gene>
<dbReference type="SUPFAM" id="SSF46785">
    <property type="entry name" value="Winged helix' DNA-binding domain"/>
    <property type="match status" value="1"/>
</dbReference>
<evidence type="ECO:0000256" key="7">
    <source>
        <dbReference type="SAM" id="MobiDB-lite"/>
    </source>
</evidence>
<dbReference type="GO" id="GO:0032993">
    <property type="term" value="C:protein-DNA complex"/>
    <property type="evidence" value="ECO:0007669"/>
    <property type="project" value="TreeGrafter"/>
</dbReference>
<dbReference type="OrthoDB" id="9775392at2"/>
<dbReference type="PANTHER" id="PTHR30346:SF26">
    <property type="entry name" value="HYDROGEN PEROXIDE-INDUCIBLE GENES ACTIVATOR"/>
    <property type="match status" value="1"/>
</dbReference>
<organism evidence="9 10">
    <name type="scientific">Bradyrhizobium lablabi</name>
    <dbReference type="NCBI Taxonomy" id="722472"/>
    <lineage>
        <taxon>Bacteria</taxon>
        <taxon>Pseudomonadati</taxon>
        <taxon>Pseudomonadota</taxon>
        <taxon>Alphaproteobacteria</taxon>
        <taxon>Hyphomicrobiales</taxon>
        <taxon>Nitrobacteraceae</taxon>
        <taxon>Bradyrhizobium</taxon>
    </lineage>
</organism>
<dbReference type="Pfam" id="PF03466">
    <property type="entry name" value="LysR_substrate"/>
    <property type="match status" value="1"/>
</dbReference>
<dbReference type="PRINTS" id="PR00039">
    <property type="entry name" value="HTHLYSR"/>
</dbReference>
<dbReference type="PANTHER" id="PTHR30346">
    <property type="entry name" value="TRANSCRIPTIONAL DUAL REGULATOR HCAR-RELATED"/>
    <property type="match status" value="1"/>
</dbReference>
<evidence type="ECO:0000256" key="2">
    <source>
        <dbReference type="ARBA" id="ARBA00009437"/>
    </source>
</evidence>
<keyword evidence="6" id="KW-0804">Transcription</keyword>
<sequence length="324" mass="35779">MMQMTLRQLRYFDALARHGHFGRAAEACSISQPALSMQIKEMEEVLGGVLLERSARQVTLTKFGEEIVQRVRDILRSVDELGDFARASRDRLAGRLRIGMIPTIAPYLLPKVIENLARMHPELDIHVRETLTPKLIKEVVEGRLDTAIVALPVSEPSLTEVICFSENFLLVRPGEDEGTPVPSHETLREMRLLLLEEGHCFRDQALSFCNMQSSPPREVLDASSLSTLVQMVGAGIGVTLIPEMAVGVETRSASVSVARFRNPQPSRTIGMVWRKTSPLAGQLQQISEVVCLAADALREQREAKSPSRKVHTSAAAPASSRVLS</sequence>
<evidence type="ECO:0000259" key="8">
    <source>
        <dbReference type="PROSITE" id="PS50931"/>
    </source>
</evidence>
<dbReference type="CDD" id="cd08411">
    <property type="entry name" value="PBP2_OxyR"/>
    <property type="match status" value="1"/>
</dbReference>
<protein>
    <submittedName>
        <fullName evidence="9">LysR family transcriptional regulator</fullName>
    </submittedName>
</protein>
<evidence type="ECO:0000256" key="3">
    <source>
        <dbReference type="ARBA" id="ARBA00023015"/>
    </source>
</evidence>
<dbReference type="AlphaFoldDB" id="A0A0R3MBI9"/>
<name>A0A0R3MBI9_9BRAD</name>
<evidence type="ECO:0000256" key="5">
    <source>
        <dbReference type="ARBA" id="ARBA00023159"/>
    </source>
</evidence>
<dbReference type="Proteomes" id="UP000051660">
    <property type="component" value="Unassembled WGS sequence"/>
</dbReference>
<evidence type="ECO:0000256" key="6">
    <source>
        <dbReference type="ARBA" id="ARBA00023163"/>
    </source>
</evidence>
<comment type="function">
    <text evidence="1">NodD regulates the expression of the nodABCFE genes which encode other nodulation proteins. NodD is also a negative regulator of its own expression. Binds flavonoids as inducers.</text>
</comment>
<comment type="caution">
    <text evidence="9">The sequence shown here is derived from an EMBL/GenBank/DDBJ whole genome shotgun (WGS) entry which is preliminary data.</text>
</comment>
<dbReference type="SUPFAM" id="SSF53850">
    <property type="entry name" value="Periplasmic binding protein-like II"/>
    <property type="match status" value="1"/>
</dbReference>
<evidence type="ECO:0000313" key="9">
    <source>
        <dbReference type="EMBL" id="KRR17132.1"/>
    </source>
</evidence>
<evidence type="ECO:0000256" key="1">
    <source>
        <dbReference type="ARBA" id="ARBA00003502"/>
    </source>
</evidence>
<keyword evidence="4" id="KW-0238">DNA-binding</keyword>
<dbReference type="InterPro" id="IPR005119">
    <property type="entry name" value="LysR_subst-bd"/>
</dbReference>
<comment type="similarity">
    <text evidence="2">Belongs to the LysR transcriptional regulatory family.</text>
</comment>
<reference evidence="9 10" key="1">
    <citation type="submission" date="2014-03" db="EMBL/GenBank/DDBJ databases">
        <title>Bradyrhizobium valentinum sp. nov., isolated from effective nodules of Lupinus mariae-josephae, a lupine endemic of basic-lime soils in Eastern Spain.</title>
        <authorList>
            <person name="Duran D."/>
            <person name="Rey L."/>
            <person name="Navarro A."/>
            <person name="Busquets A."/>
            <person name="Imperial J."/>
            <person name="Ruiz-Argueso T."/>
        </authorList>
    </citation>
    <scope>NUCLEOTIDE SEQUENCE [LARGE SCALE GENOMIC DNA]</scope>
    <source>
        <strain evidence="9 10">CCBAU 23086</strain>
    </source>
</reference>
<dbReference type="EMBL" id="LLYB01000123">
    <property type="protein sequence ID" value="KRR17132.1"/>
    <property type="molecule type" value="Genomic_DNA"/>
</dbReference>
<dbReference type="GO" id="GO:0003677">
    <property type="term" value="F:DNA binding"/>
    <property type="evidence" value="ECO:0007669"/>
    <property type="project" value="UniProtKB-KW"/>
</dbReference>
<dbReference type="InterPro" id="IPR000847">
    <property type="entry name" value="LysR_HTH_N"/>
</dbReference>
<dbReference type="PROSITE" id="PS50931">
    <property type="entry name" value="HTH_LYSR"/>
    <property type="match status" value="1"/>
</dbReference>